<dbReference type="GO" id="GO:0051301">
    <property type="term" value="P:cell division"/>
    <property type="evidence" value="ECO:0007669"/>
    <property type="project" value="UniProtKB-KW"/>
</dbReference>
<feature type="transmembrane region" description="Helical" evidence="13">
    <location>
        <begin position="300"/>
        <end position="323"/>
    </location>
</feature>
<comment type="subunit">
    <text evidence="3">Forms a membrane-associated complex with FtsE.</text>
</comment>
<evidence type="ECO:0000256" key="7">
    <source>
        <dbReference type="ARBA" id="ARBA00022618"/>
    </source>
</evidence>
<evidence type="ECO:0000259" key="15">
    <source>
        <dbReference type="Pfam" id="PF18075"/>
    </source>
</evidence>
<accession>A0A3B0Z9C8</accession>
<evidence type="ECO:0000256" key="13">
    <source>
        <dbReference type="SAM" id="Phobius"/>
    </source>
</evidence>
<evidence type="ECO:0000256" key="4">
    <source>
        <dbReference type="ARBA" id="ARBA00021907"/>
    </source>
</evidence>
<feature type="transmembrane region" description="Helical" evidence="13">
    <location>
        <begin position="254"/>
        <end position="280"/>
    </location>
</feature>
<evidence type="ECO:0000256" key="9">
    <source>
        <dbReference type="ARBA" id="ARBA00022989"/>
    </source>
</evidence>
<evidence type="ECO:0000256" key="12">
    <source>
        <dbReference type="SAM" id="MobiDB-lite"/>
    </source>
</evidence>
<dbReference type="GO" id="GO:0032153">
    <property type="term" value="C:cell division site"/>
    <property type="evidence" value="ECO:0007669"/>
    <property type="project" value="TreeGrafter"/>
</dbReference>
<evidence type="ECO:0000256" key="5">
    <source>
        <dbReference type="ARBA" id="ARBA00022475"/>
    </source>
</evidence>
<evidence type="ECO:0000256" key="2">
    <source>
        <dbReference type="ARBA" id="ARBA00007379"/>
    </source>
</evidence>
<proteinExistence type="inferred from homology"/>
<reference evidence="16" key="1">
    <citation type="submission" date="2018-06" db="EMBL/GenBank/DDBJ databases">
        <authorList>
            <person name="Zhirakovskaya E."/>
        </authorList>
    </citation>
    <scope>NUCLEOTIDE SEQUENCE</scope>
</reference>
<dbReference type="EMBL" id="UOFL01000256">
    <property type="protein sequence ID" value="VAW82869.1"/>
    <property type="molecule type" value="Genomic_DNA"/>
</dbReference>
<dbReference type="Pfam" id="PF18075">
    <property type="entry name" value="FtsX_ECD"/>
    <property type="match status" value="1"/>
</dbReference>
<evidence type="ECO:0000256" key="1">
    <source>
        <dbReference type="ARBA" id="ARBA00004429"/>
    </source>
</evidence>
<evidence type="ECO:0000256" key="8">
    <source>
        <dbReference type="ARBA" id="ARBA00022692"/>
    </source>
</evidence>
<evidence type="ECO:0000259" key="14">
    <source>
        <dbReference type="Pfam" id="PF02687"/>
    </source>
</evidence>
<keyword evidence="8 13" id="KW-0812">Transmembrane</keyword>
<dbReference type="InterPro" id="IPR040690">
    <property type="entry name" value="FtsX_ECD"/>
</dbReference>
<gene>
    <name evidence="16" type="ORF">MNBD_GAMMA12-1888</name>
</gene>
<protein>
    <recommendedName>
        <fullName evidence="4">Cell division protein FtsX</fullName>
    </recommendedName>
</protein>
<keyword evidence="10 13" id="KW-0472">Membrane</keyword>
<dbReference type="Gene3D" id="3.30.70.3040">
    <property type="match status" value="1"/>
</dbReference>
<keyword evidence="7" id="KW-0132">Cell division</keyword>
<dbReference type="PANTHER" id="PTHR47755:SF1">
    <property type="entry name" value="CELL DIVISION PROTEIN FTSX"/>
    <property type="match status" value="1"/>
</dbReference>
<keyword evidence="9 13" id="KW-1133">Transmembrane helix</keyword>
<dbReference type="InterPro" id="IPR003838">
    <property type="entry name" value="ABC3_permease_C"/>
</dbReference>
<keyword evidence="6" id="KW-0997">Cell inner membrane</keyword>
<feature type="transmembrane region" description="Helical" evidence="13">
    <location>
        <begin position="63"/>
        <end position="83"/>
    </location>
</feature>
<sequence>MAKSGAEPRNPTPKRGSKREQKGPQASLNPKVFRLHFRQYVKHHFRSAYLSVMRQIKAPISTLLTCSVIGIALTFPAILYIALQNIQLAGKQWPQTVRISVFVKKELSLSKTRDIAQQILGNPLTKSVKVLSPAMALAEYSKLLGSEQTIKIQYNPLPPIIIIQLHNLEPRNSALNHFVTSLKKYGQIQSVHLDKTMIDRLYKIVDIGNRSVFIIAVLLALGVILITGNTIRLDIQNRKDEIIVSKLIGASNRYIRLPFLYSGFWYGLFGGLIALGLTLASVNYLTQPVAEFAQISGETFLLQALNLAEIVVLFSASTLLGLLGSGVSVSQHLHAIEPT</sequence>
<dbReference type="PANTHER" id="PTHR47755">
    <property type="entry name" value="CELL DIVISION PROTEIN FTSX"/>
    <property type="match status" value="1"/>
</dbReference>
<keyword evidence="5" id="KW-1003">Cell membrane</keyword>
<dbReference type="InterPro" id="IPR004513">
    <property type="entry name" value="FtsX"/>
</dbReference>
<feature type="domain" description="FtsX extracellular" evidence="15">
    <location>
        <begin position="97"/>
        <end position="191"/>
    </location>
</feature>
<dbReference type="PIRSF" id="PIRSF003097">
    <property type="entry name" value="FtsX"/>
    <property type="match status" value="1"/>
</dbReference>
<name>A0A3B0Z9C8_9ZZZZ</name>
<evidence type="ECO:0000313" key="16">
    <source>
        <dbReference type="EMBL" id="VAW82869.1"/>
    </source>
</evidence>
<feature type="domain" description="ABC3 transporter permease C-terminal" evidence="14">
    <location>
        <begin position="213"/>
        <end position="330"/>
    </location>
</feature>
<evidence type="ECO:0000256" key="6">
    <source>
        <dbReference type="ARBA" id="ARBA00022519"/>
    </source>
</evidence>
<feature type="transmembrane region" description="Helical" evidence="13">
    <location>
        <begin position="212"/>
        <end position="233"/>
    </location>
</feature>
<evidence type="ECO:0000256" key="11">
    <source>
        <dbReference type="ARBA" id="ARBA00023306"/>
    </source>
</evidence>
<dbReference type="InterPro" id="IPR047590">
    <property type="entry name" value="FtsX_proteobact-type"/>
</dbReference>
<organism evidence="16">
    <name type="scientific">hydrothermal vent metagenome</name>
    <dbReference type="NCBI Taxonomy" id="652676"/>
    <lineage>
        <taxon>unclassified sequences</taxon>
        <taxon>metagenomes</taxon>
        <taxon>ecological metagenomes</taxon>
    </lineage>
</organism>
<evidence type="ECO:0000256" key="3">
    <source>
        <dbReference type="ARBA" id="ARBA00011160"/>
    </source>
</evidence>
<comment type="similarity">
    <text evidence="2">Belongs to the ABC-4 integral membrane protein family. FtsX subfamily.</text>
</comment>
<evidence type="ECO:0000256" key="10">
    <source>
        <dbReference type="ARBA" id="ARBA00023136"/>
    </source>
</evidence>
<dbReference type="Pfam" id="PF02687">
    <property type="entry name" value="FtsX"/>
    <property type="match status" value="1"/>
</dbReference>
<keyword evidence="11" id="KW-0131">Cell cycle</keyword>
<feature type="region of interest" description="Disordered" evidence="12">
    <location>
        <begin position="1"/>
        <end position="25"/>
    </location>
</feature>
<dbReference type="GO" id="GO:0005886">
    <property type="term" value="C:plasma membrane"/>
    <property type="evidence" value="ECO:0007669"/>
    <property type="project" value="UniProtKB-SubCell"/>
</dbReference>
<dbReference type="AlphaFoldDB" id="A0A3B0Z9C8"/>
<comment type="subcellular location">
    <subcellularLocation>
        <location evidence="1">Cell inner membrane</location>
        <topology evidence="1">Multi-pass membrane protein</topology>
    </subcellularLocation>
</comment>
<dbReference type="NCBIfam" id="TIGR00439">
    <property type="entry name" value="FtsX_Gneg"/>
    <property type="match status" value="1"/>
</dbReference>